<feature type="domain" description="Major facilitator superfamily (MFS) profile" evidence="6">
    <location>
        <begin position="15"/>
        <end position="400"/>
    </location>
</feature>
<evidence type="ECO:0000256" key="1">
    <source>
        <dbReference type="ARBA" id="ARBA00004141"/>
    </source>
</evidence>
<feature type="transmembrane region" description="Helical" evidence="5">
    <location>
        <begin position="314"/>
        <end position="336"/>
    </location>
</feature>
<dbReference type="RefSeq" id="WP_127613787.1">
    <property type="nucleotide sequence ID" value="NZ_RXOL01000013.1"/>
</dbReference>
<feature type="transmembrane region" description="Helical" evidence="5">
    <location>
        <begin position="81"/>
        <end position="105"/>
    </location>
</feature>
<dbReference type="GO" id="GO:0046943">
    <property type="term" value="F:carboxylic acid transmembrane transporter activity"/>
    <property type="evidence" value="ECO:0007669"/>
    <property type="project" value="TreeGrafter"/>
</dbReference>
<dbReference type="PROSITE" id="PS50850">
    <property type="entry name" value="MFS"/>
    <property type="match status" value="1"/>
</dbReference>
<feature type="transmembrane region" description="Helical" evidence="5">
    <location>
        <begin position="372"/>
        <end position="393"/>
    </location>
</feature>
<keyword evidence="8" id="KW-1185">Reference proteome</keyword>
<feature type="transmembrane region" description="Helical" evidence="5">
    <location>
        <begin position="291"/>
        <end position="308"/>
    </location>
</feature>
<evidence type="ECO:0000256" key="3">
    <source>
        <dbReference type="ARBA" id="ARBA00022989"/>
    </source>
</evidence>
<feature type="transmembrane region" description="Helical" evidence="5">
    <location>
        <begin position="259"/>
        <end position="279"/>
    </location>
</feature>
<dbReference type="Gene3D" id="1.20.1250.20">
    <property type="entry name" value="MFS general substrate transporter like domains"/>
    <property type="match status" value="2"/>
</dbReference>
<dbReference type="InterPro" id="IPR036259">
    <property type="entry name" value="MFS_trans_sf"/>
</dbReference>
<feature type="transmembrane region" description="Helical" evidence="5">
    <location>
        <begin position="170"/>
        <end position="189"/>
    </location>
</feature>
<evidence type="ECO:0000256" key="5">
    <source>
        <dbReference type="SAM" id="Phobius"/>
    </source>
</evidence>
<organism evidence="7 8">
    <name type="scientific">Croceicoccus ponticola</name>
    <dbReference type="NCBI Taxonomy" id="2217664"/>
    <lineage>
        <taxon>Bacteria</taxon>
        <taxon>Pseudomonadati</taxon>
        <taxon>Pseudomonadota</taxon>
        <taxon>Alphaproteobacteria</taxon>
        <taxon>Sphingomonadales</taxon>
        <taxon>Erythrobacteraceae</taxon>
        <taxon>Croceicoccus</taxon>
    </lineage>
</organism>
<dbReference type="PANTHER" id="PTHR23508">
    <property type="entry name" value="CARBOXYLIC ACID TRANSPORTER PROTEIN HOMOLOG"/>
    <property type="match status" value="1"/>
</dbReference>
<dbReference type="InterPro" id="IPR011701">
    <property type="entry name" value="MFS"/>
</dbReference>
<evidence type="ECO:0000259" key="6">
    <source>
        <dbReference type="PROSITE" id="PS50850"/>
    </source>
</evidence>
<evidence type="ECO:0000256" key="4">
    <source>
        <dbReference type="ARBA" id="ARBA00023136"/>
    </source>
</evidence>
<gene>
    <name evidence="7" type="ORF">EKN06_15345</name>
</gene>
<dbReference type="Proteomes" id="UP000283003">
    <property type="component" value="Unassembled WGS sequence"/>
</dbReference>
<feature type="transmembrane region" description="Helical" evidence="5">
    <location>
        <begin position="111"/>
        <end position="130"/>
    </location>
</feature>
<dbReference type="InterPro" id="IPR020846">
    <property type="entry name" value="MFS_dom"/>
</dbReference>
<sequence>MQRAEDMSIGRRIGALAFLATAYILYSWSWNTVDVLRPYIADDLDLSLTQAGSLYSAQALGALAGAVINGQLADRFGRRNALMAVMVGFGTMLVLGTLVTSYMQVLGQRFLLGYFTGSMYPITVGIYASLFGPAVRGRVASVIMGSSYLAVSLLGFASATVFSLGYDWHLLLWVGVIPIVMAAFAPLVVPNDRKMIAHGAAAHDEQRASGFPIKELFSPALRKRTIMLTLVSGLNFFAYQAFTGWATTYLRDERGWSDSAIGVSVSWMFAGSLLGGFFWGWVGDRFGRRSAAIGFFVTAALILVYLYAPISQMVLNLVAFSYGACLACSVVWGPWLAELYPHHLKSTAASIFNWGRIVSFVAPLITAQMAEAFGLSLTMTLASVVFALAAIIWMRLPETHRYVPSPRAVVAEAAIQPRI</sequence>
<keyword evidence="4 5" id="KW-0472">Membrane</keyword>
<keyword evidence="3 5" id="KW-1133">Transmembrane helix</keyword>
<comment type="caution">
    <text evidence="7">The sequence shown here is derived from an EMBL/GenBank/DDBJ whole genome shotgun (WGS) entry which is preliminary data.</text>
</comment>
<feature type="transmembrane region" description="Helical" evidence="5">
    <location>
        <begin position="50"/>
        <end position="69"/>
    </location>
</feature>
<accession>A0A437GU35</accession>
<dbReference type="SUPFAM" id="SSF103473">
    <property type="entry name" value="MFS general substrate transporter"/>
    <property type="match status" value="1"/>
</dbReference>
<dbReference type="PANTHER" id="PTHR23508:SF10">
    <property type="entry name" value="CARBOXYLIC ACID TRANSPORTER PROTEIN HOMOLOG"/>
    <property type="match status" value="1"/>
</dbReference>
<dbReference type="EMBL" id="RXOL01000013">
    <property type="protein sequence ID" value="RVQ64615.1"/>
    <property type="molecule type" value="Genomic_DNA"/>
</dbReference>
<protein>
    <submittedName>
        <fullName evidence="7">MFS transporter</fullName>
    </submittedName>
</protein>
<dbReference type="AlphaFoldDB" id="A0A437GU35"/>
<comment type="subcellular location">
    <subcellularLocation>
        <location evidence="1">Membrane</location>
        <topology evidence="1">Multi-pass membrane protein</topology>
    </subcellularLocation>
</comment>
<dbReference type="Pfam" id="PF07690">
    <property type="entry name" value="MFS_1"/>
    <property type="match status" value="1"/>
</dbReference>
<reference evidence="7 8" key="1">
    <citation type="submission" date="2018-12" db="EMBL/GenBank/DDBJ databases">
        <title>Croceicoccus ponticola sp. nov., a lipolytic bacterium isolated from seawater.</title>
        <authorList>
            <person name="Yoon J.-H."/>
        </authorList>
    </citation>
    <scope>NUCLEOTIDE SEQUENCE [LARGE SCALE GENOMIC DNA]</scope>
    <source>
        <strain evidence="7 8">GM-16</strain>
    </source>
</reference>
<feature type="transmembrane region" description="Helical" evidence="5">
    <location>
        <begin position="226"/>
        <end position="247"/>
    </location>
</feature>
<name>A0A437GU35_9SPHN</name>
<evidence type="ECO:0000256" key="2">
    <source>
        <dbReference type="ARBA" id="ARBA00022692"/>
    </source>
</evidence>
<evidence type="ECO:0000313" key="7">
    <source>
        <dbReference type="EMBL" id="RVQ64615.1"/>
    </source>
</evidence>
<dbReference type="GO" id="GO:0005886">
    <property type="term" value="C:plasma membrane"/>
    <property type="evidence" value="ECO:0007669"/>
    <property type="project" value="TreeGrafter"/>
</dbReference>
<feature type="transmembrane region" description="Helical" evidence="5">
    <location>
        <begin position="142"/>
        <end position="164"/>
    </location>
</feature>
<feature type="transmembrane region" description="Helical" evidence="5">
    <location>
        <begin position="12"/>
        <end position="30"/>
    </location>
</feature>
<keyword evidence="2 5" id="KW-0812">Transmembrane</keyword>
<dbReference type="OrthoDB" id="9784658at2"/>
<proteinExistence type="predicted"/>
<evidence type="ECO:0000313" key="8">
    <source>
        <dbReference type="Proteomes" id="UP000283003"/>
    </source>
</evidence>